<evidence type="ECO:0000313" key="6">
    <source>
        <dbReference type="Proteomes" id="UP000054921"/>
    </source>
</evidence>
<name>A0A0W0SDH1_9GAMM</name>
<dbReference type="InterPro" id="IPR002509">
    <property type="entry name" value="NODB_dom"/>
</dbReference>
<dbReference type="SUPFAM" id="SSF88713">
    <property type="entry name" value="Glycoside hydrolase/deacetylase"/>
    <property type="match status" value="1"/>
</dbReference>
<dbReference type="PATRIC" id="fig|28084.5.peg.3473"/>
<dbReference type="AlphaFoldDB" id="A0A0W0SDH1"/>
<dbReference type="RefSeq" id="WP_058388314.1">
    <property type="nucleotide sequence ID" value="NZ_LNXW01000013.1"/>
</dbReference>
<evidence type="ECO:0000256" key="3">
    <source>
        <dbReference type="SAM" id="SignalP"/>
    </source>
</evidence>
<dbReference type="Proteomes" id="UP000054921">
    <property type="component" value="Unassembled WGS sequence"/>
</dbReference>
<dbReference type="OrthoDB" id="115239at2"/>
<evidence type="ECO:0000259" key="4">
    <source>
        <dbReference type="PROSITE" id="PS51677"/>
    </source>
</evidence>
<keyword evidence="2" id="KW-0378">Hydrolase</keyword>
<organism evidence="5 6">
    <name type="scientific">Legionella cherrii</name>
    <dbReference type="NCBI Taxonomy" id="28084"/>
    <lineage>
        <taxon>Bacteria</taxon>
        <taxon>Pseudomonadati</taxon>
        <taxon>Pseudomonadota</taxon>
        <taxon>Gammaproteobacteria</taxon>
        <taxon>Legionellales</taxon>
        <taxon>Legionellaceae</taxon>
        <taxon>Legionella</taxon>
    </lineage>
</organism>
<dbReference type="PANTHER" id="PTHR10587:SF133">
    <property type="entry name" value="CHITIN DEACETYLASE 1-RELATED"/>
    <property type="match status" value="1"/>
</dbReference>
<protein>
    <submittedName>
        <fullName evidence="5">Polysaccharide deacetylase</fullName>
    </submittedName>
</protein>
<dbReference type="InterPro" id="IPR050248">
    <property type="entry name" value="Polysacc_deacetylase_ArnD"/>
</dbReference>
<dbReference type="Gene3D" id="3.20.20.370">
    <property type="entry name" value="Glycoside hydrolase/deacetylase"/>
    <property type="match status" value="1"/>
</dbReference>
<dbReference type="PROSITE" id="PS51677">
    <property type="entry name" value="NODB"/>
    <property type="match status" value="1"/>
</dbReference>
<accession>A0A0W0SDH1</accession>
<dbReference type="Pfam" id="PF01522">
    <property type="entry name" value="Polysacc_deac_1"/>
    <property type="match status" value="1"/>
</dbReference>
<evidence type="ECO:0000256" key="1">
    <source>
        <dbReference type="ARBA" id="ARBA00022723"/>
    </source>
</evidence>
<gene>
    <name evidence="5" type="ORF">Lche_3199</name>
</gene>
<dbReference type="InterPro" id="IPR011330">
    <property type="entry name" value="Glyco_hydro/deAcase_b/a-brl"/>
</dbReference>
<proteinExistence type="predicted"/>
<feature type="signal peptide" evidence="3">
    <location>
        <begin position="1"/>
        <end position="21"/>
    </location>
</feature>
<feature type="domain" description="NodB homology" evidence="4">
    <location>
        <begin position="24"/>
        <end position="233"/>
    </location>
</feature>
<dbReference type="GO" id="GO:0016020">
    <property type="term" value="C:membrane"/>
    <property type="evidence" value="ECO:0007669"/>
    <property type="project" value="TreeGrafter"/>
</dbReference>
<keyword evidence="1" id="KW-0479">Metal-binding</keyword>
<keyword evidence="3" id="KW-0732">Signal</keyword>
<dbReference type="GO" id="GO:0005975">
    <property type="term" value="P:carbohydrate metabolic process"/>
    <property type="evidence" value="ECO:0007669"/>
    <property type="project" value="InterPro"/>
</dbReference>
<dbReference type="GO" id="GO:0016810">
    <property type="term" value="F:hydrolase activity, acting on carbon-nitrogen (but not peptide) bonds"/>
    <property type="evidence" value="ECO:0007669"/>
    <property type="project" value="InterPro"/>
</dbReference>
<sequence>MRKILPHSIALFFLFIGICCAQQRDIAITIDDLPLIDAPPQAIEQMVHSLVKHQVPAIAFIIGNRVNQETVAQFKLFQQNGLELGNHTYSHLNLKHVSCEHYIDDLIKADVILTHYMSKPKYFRYPYLSEGKLWRKSVIRHYLNENHYIVAPVTIDSRDFEFNEELVKRLKQNPSASITDFKKRYLKYVWQRTLTAEKNTPGKQVLLIHANLLNSYFLDDLLHMFEVHGYHFISLGEALKPQ</sequence>
<dbReference type="EMBL" id="LNXW01000013">
    <property type="protein sequence ID" value="KTC81179.1"/>
    <property type="molecule type" value="Genomic_DNA"/>
</dbReference>
<dbReference type="GO" id="GO:0046872">
    <property type="term" value="F:metal ion binding"/>
    <property type="evidence" value="ECO:0007669"/>
    <property type="project" value="UniProtKB-KW"/>
</dbReference>
<evidence type="ECO:0000256" key="2">
    <source>
        <dbReference type="ARBA" id="ARBA00022801"/>
    </source>
</evidence>
<evidence type="ECO:0000313" key="5">
    <source>
        <dbReference type="EMBL" id="KTC81179.1"/>
    </source>
</evidence>
<dbReference type="PANTHER" id="PTHR10587">
    <property type="entry name" value="GLYCOSYL TRANSFERASE-RELATED"/>
    <property type="match status" value="1"/>
</dbReference>
<comment type="caution">
    <text evidence="5">The sequence shown here is derived from an EMBL/GenBank/DDBJ whole genome shotgun (WGS) entry which is preliminary data.</text>
</comment>
<reference evidence="5 6" key="1">
    <citation type="submission" date="2015-11" db="EMBL/GenBank/DDBJ databases">
        <title>Genomic analysis of 38 Legionella species identifies large and diverse effector repertoires.</title>
        <authorList>
            <person name="Burstein D."/>
            <person name="Amaro F."/>
            <person name="Zusman T."/>
            <person name="Lifshitz Z."/>
            <person name="Cohen O."/>
            <person name="Gilbert J.A."/>
            <person name="Pupko T."/>
            <person name="Shuman H.A."/>
            <person name="Segal G."/>
        </authorList>
    </citation>
    <scope>NUCLEOTIDE SEQUENCE [LARGE SCALE GENOMIC DNA]</scope>
    <source>
        <strain evidence="5 6">ORW</strain>
    </source>
</reference>
<feature type="chain" id="PRO_5006911892" evidence="3">
    <location>
        <begin position="22"/>
        <end position="242"/>
    </location>
</feature>
<dbReference type="STRING" id="28084.Lche_3199"/>